<organism evidence="4 5">
    <name type="scientific">Ameiurus melas</name>
    <name type="common">Black bullhead</name>
    <name type="synonym">Silurus melas</name>
    <dbReference type="NCBI Taxonomy" id="219545"/>
    <lineage>
        <taxon>Eukaryota</taxon>
        <taxon>Metazoa</taxon>
        <taxon>Chordata</taxon>
        <taxon>Craniata</taxon>
        <taxon>Vertebrata</taxon>
        <taxon>Euteleostomi</taxon>
        <taxon>Actinopterygii</taxon>
        <taxon>Neopterygii</taxon>
        <taxon>Teleostei</taxon>
        <taxon>Ostariophysi</taxon>
        <taxon>Siluriformes</taxon>
        <taxon>Ictaluridae</taxon>
        <taxon>Ameiurus</taxon>
    </lineage>
</organism>
<reference evidence="4 5" key="1">
    <citation type="submission" date="2020-02" db="EMBL/GenBank/DDBJ databases">
        <title>A chromosome-scale genome assembly of the black bullhead catfish (Ameiurus melas).</title>
        <authorList>
            <person name="Wen M."/>
            <person name="Zham M."/>
            <person name="Cabau C."/>
            <person name="Klopp C."/>
            <person name="Donnadieu C."/>
            <person name="Roques C."/>
            <person name="Bouchez O."/>
            <person name="Lampietro C."/>
            <person name="Jouanno E."/>
            <person name="Herpin A."/>
            <person name="Louis A."/>
            <person name="Berthelot C."/>
            <person name="Parey E."/>
            <person name="Roest-Crollius H."/>
            <person name="Braasch I."/>
            <person name="Postlethwait J."/>
            <person name="Robinson-Rechavi M."/>
            <person name="Echchiki A."/>
            <person name="Begum T."/>
            <person name="Montfort J."/>
            <person name="Schartl M."/>
            <person name="Bobe J."/>
            <person name="Guiguen Y."/>
        </authorList>
    </citation>
    <scope>NUCLEOTIDE SEQUENCE [LARGE SCALE GENOMIC DNA]</scope>
    <source>
        <strain evidence="4">M_S1</strain>
        <tissue evidence="4">Blood</tissue>
    </source>
</reference>
<gene>
    <name evidence="4" type="ORF">AMELA_G00258560</name>
</gene>
<feature type="coiled-coil region" evidence="2">
    <location>
        <begin position="53"/>
        <end position="136"/>
    </location>
</feature>
<evidence type="ECO:0000313" key="4">
    <source>
        <dbReference type="EMBL" id="KAF4073416.1"/>
    </source>
</evidence>
<evidence type="ECO:0000313" key="5">
    <source>
        <dbReference type="Proteomes" id="UP000593565"/>
    </source>
</evidence>
<dbReference type="PANTHER" id="PTHR21683:SF2">
    <property type="entry name" value="COILED-COIL DOMAIN-CONTAINING PROTEIN 42 LIKE-2-LIKE"/>
    <property type="match status" value="1"/>
</dbReference>
<dbReference type="AlphaFoldDB" id="A0A7J5ZSH1"/>
<protein>
    <recommendedName>
        <fullName evidence="3">DUF4200 domain-containing protein</fullName>
    </recommendedName>
</protein>
<keyword evidence="5" id="KW-1185">Reference proteome</keyword>
<dbReference type="EMBL" id="JAAGNN010000024">
    <property type="protein sequence ID" value="KAF4073416.1"/>
    <property type="molecule type" value="Genomic_DNA"/>
</dbReference>
<feature type="domain" description="DUF4200" evidence="3">
    <location>
        <begin position="35"/>
        <end position="152"/>
    </location>
</feature>
<evidence type="ECO:0000259" key="3">
    <source>
        <dbReference type="Pfam" id="PF13863"/>
    </source>
</evidence>
<dbReference type="Proteomes" id="UP000593565">
    <property type="component" value="Unassembled WGS sequence"/>
</dbReference>
<evidence type="ECO:0000256" key="1">
    <source>
        <dbReference type="ARBA" id="ARBA00023054"/>
    </source>
</evidence>
<accession>A0A7J5ZSH1</accession>
<evidence type="ECO:0000256" key="2">
    <source>
        <dbReference type="SAM" id="Coils"/>
    </source>
</evidence>
<dbReference type="PANTHER" id="PTHR21683">
    <property type="entry name" value="COILED-COIL DOMAIN-CONTAINING PROTEIN 42 LIKE-2-LIKE-RELATED"/>
    <property type="match status" value="1"/>
</dbReference>
<dbReference type="InterPro" id="IPR025252">
    <property type="entry name" value="DUF4200"/>
</dbReference>
<name>A0A7J5ZSH1_AMEME</name>
<dbReference type="InterPro" id="IPR051147">
    <property type="entry name" value="CFAP_domain-containing"/>
</dbReference>
<dbReference type="GO" id="GO:0005856">
    <property type="term" value="C:cytoskeleton"/>
    <property type="evidence" value="ECO:0007669"/>
    <property type="project" value="UniProtKB-ARBA"/>
</dbReference>
<keyword evidence="1 2" id="KW-0175">Coiled coil</keyword>
<sequence length="313" mass="36765">MSAELEDCIRTVFEEHLSESVRVQREDVCSGVTRLLDKRRQIKHVDDVLRRQRREFEVKRESLRQRKEELKKKEENLKDSLLKFDKFLKENDAKRARGVKKAESERAVLRERGRELERLHTHIAALLVKKEKLRERVERFRVYCEFLHAVLKTATEFEDVGQLVARFETLTSTREQLLRRQSEVERQRESDSVELRRYVSEQNSILLQHNNTLSQLQSELDNVLTRTLAQESSWNHIQAAALRETHLLSQIKVVTLNLYHMTGGILGGDEGVNTDDTVGQLDRIRLFIEDRTEILSYLRSDRSSRSSKLSDGE</sequence>
<comment type="caution">
    <text evidence="4">The sequence shown here is derived from an EMBL/GenBank/DDBJ whole genome shotgun (WGS) entry which is preliminary data.</text>
</comment>
<proteinExistence type="predicted"/>
<dbReference type="Pfam" id="PF13863">
    <property type="entry name" value="DUF4200"/>
    <property type="match status" value="1"/>
</dbReference>